<dbReference type="NCBIfam" id="NF005559">
    <property type="entry name" value="PRK07231.1"/>
    <property type="match status" value="1"/>
</dbReference>
<organism evidence="3 4">
    <name type="scientific">Caproiciproducens faecalis</name>
    <dbReference type="NCBI Taxonomy" id="2820301"/>
    <lineage>
        <taxon>Bacteria</taxon>
        <taxon>Bacillati</taxon>
        <taxon>Bacillota</taxon>
        <taxon>Clostridia</taxon>
        <taxon>Eubacteriales</taxon>
        <taxon>Acutalibacteraceae</taxon>
        <taxon>Caproiciproducens</taxon>
    </lineage>
</organism>
<dbReference type="InterPro" id="IPR020904">
    <property type="entry name" value="Sc_DH/Rdtase_CS"/>
</dbReference>
<evidence type="ECO:0000313" key="3">
    <source>
        <dbReference type="EMBL" id="MBW7571350.1"/>
    </source>
</evidence>
<accession>A0ABS7DJ75</accession>
<sequence>MSVQELFNLKDRVTVITGGGQGLGKEMALALADAGSNIVIAQRNMKTAEQAKAEIEALGVKCLTVKMDVTKPDEVDAMVSAVLKEFGKIDVLFNNSGVCILGDAESMPLEDWNTVINTNLNGCFIVSQAVGKVMLKQGKGNIINVASMSGMIVNTPQNQCSYNASKGGIIMLTKSMATEWAQKGVRVNALCPGYMRTEMSEEHYQSKDPMIDRWFSMTPMGRSGVPSELRGIAVYLASDASSYATGATYLVDGGYTAW</sequence>
<dbReference type="EC" id="1.1.1.47" evidence="3"/>
<protein>
    <submittedName>
        <fullName evidence="3">Glucose 1-dehydrogenase</fullName>
        <ecNumber evidence="3">1.1.1.47</ecNumber>
    </submittedName>
</protein>
<gene>
    <name evidence="3" type="ORF">J5W02_00875</name>
</gene>
<dbReference type="PANTHER" id="PTHR42760:SF115">
    <property type="entry name" value="3-OXOACYL-[ACYL-CARRIER-PROTEIN] REDUCTASE FABG"/>
    <property type="match status" value="1"/>
</dbReference>
<evidence type="ECO:0000256" key="1">
    <source>
        <dbReference type="ARBA" id="ARBA00006484"/>
    </source>
</evidence>
<dbReference type="PANTHER" id="PTHR42760">
    <property type="entry name" value="SHORT-CHAIN DEHYDROGENASES/REDUCTASES FAMILY MEMBER"/>
    <property type="match status" value="1"/>
</dbReference>
<dbReference type="Gene3D" id="3.40.50.720">
    <property type="entry name" value="NAD(P)-binding Rossmann-like Domain"/>
    <property type="match status" value="1"/>
</dbReference>
<dbReference type="Proteomes" id="UP000719942">
    <property type="component" value="Unassembled WGS sequence"/>
</dbReference>
<reference evidence="3 4" key="1">
    <citation type="submission" date="2021-03" db="EMBL/GenBank/DDBJ databases">
        <title>Caproiciproducens sp. nov. isolated from feces of cow.</title>
        <authorList>
            <person name="Choi J.-Y."/>
        </authorList>
    </citation>
    <scope>NUCLEOTIDE SEQUENCE [LARGE SCALE GENOMIC DNA]</scope>
    <source>
        <strain evidence="3 4">AGMB10547</strain>
    </source>
</reference>
<comment type="similarity">
    <text evidence="1">Belongs to the short-chain dehydrogenases/reductases (SDR) family.</text>
</comment>
<dbReference type="PRINTS" id="PR00081">
    <property type="entry name" value="GDHRDH"/>
</dbReference>
<evidence type="ECO:0000256" key="2">
    <source>
        <dbReference type="ARBA" id="ARBA00023002"/>
    </source>
</evidence>
<dbReference type="Pfam" id="PF13561">
    <property type="entry name" value="adh_short_C2"/>
    <property type="match status" value="1"/>
</dbReference>
<keyword evidence="4" id="KW-1185">Reference proteome</keyword>
<dbReference type="InterPro" id="IPR002347">
    <property type="entry name" value="SDR_fam"/>
</dbReference>
<dbReference type="EMBL" id="JAGFNZ010000001">
    <property type="protein sequence ID" value="MBW7571350.1"/>
    <property type="molecule type" value="Genomic_DNA"/>
</dbReference>
<comment type="caution">
    <text evidence="3">The sequence shown here is derived from an EMBL/GenBank/DDBJ whole genome shotgun (WGS) entry which is preliminary data.</text>
</comment>
<name>A0ABS7DJ75_9FIRM</name>
<proteinExistence type="inferred from homology"/>
<evidence type="ECO:0000313" key="4">
    <source>
        <dbReference type="Proteomes" id="UP000719942"/>
    </source>
</evidence>
<dbReference type="InterPro" id="IPR036291">
    <property type="entry name" value="NAD(P)-bd_dom_sf"/>
</dbReference>
<dbReference type="GO" id="GO:0047936">
    <property type="term" value="F:glucose 1-dehydrogenase [NAD(P)+] activity"/>
    <property type="evidence" value="ECO:0007669"/>
    <property type="project" value="UniProtKB-EC"/>
</dbReference>
<dbReference type="SUPFAM" id="SSF51735">
    <property type="entry name" value="NAD(P)-binding Rossmann-fold domains"/>
    <property type="match status" value="1"/>
</dbReference>
<dbReference type="RefSeq" id="WP_219938560.1">
    <property type="nucleotide sequence ID" value="NZ_JAGFNZ010000001.1"/>
</dbReference>
<dbReference type="PRINTS" id="PR00080">
    <property type="entry name" value="SDRFAMILY"/>
</dbReference>
<keyword evidence="2 3" id="KW-0560">Oxidoreductase</keyword>
<dbReference type="PROSITE" id="PS00061">
    <property type="entry name" value="ADH_SHORT"/>
    <property type="match status" value="1"/>
</dbReference>